<feature type="domain" description="Cation efflux protein cytoplasmic" evidence="9">
    <location>
        <begin position="221"/>
        <end position="289"/>
    </location>
</feature>
<dbReference type="RefSeq" id="WP_093880076.1">
    <property type="nucleotide sequence ID" value="NZ_FOCD01000001.1"/>
</dbReference>
<dbReference type="FunFam" id="1.20.1510.10:FF:000006">
    <property type="entry name" value="Divalent cation efflux transporter"/>
    <property type="match status" value="1"/>
</dbReference>
<evidence type="ECO:0000256" key="5">
    <source>
        <dbReference type="ARBA" id="ARBA00022989"/>
    </source>
</evidence>
<evidence type="ECO:0000256" key="2">
    <source>
        <dbReference type="ARBA" id="ARBA00008114"/>
    </source>
</evidence>
<dbReference type="Pfam" id="PF16916">
    <property type="entry name" value="ZT_dimer"/>
    <property type="match status" value="1"/>
</dbReference>
<keyword evidence="6 7" id="KW-0472">Membrane</keyword>
<dbReference type="SUPFAM" id="SSF160240">
    <property type="entry name" value="Cation efflux protein cytoplasmic domain-like"/>
    <property type="match status" value="1"/>
</dbReference>
<evidence type="ECO:0000259" key="9">
    <source>
        <dbReference type="Pfam" id="PF16916"/>
    </source>
</evidence>
<dbReference type="AlphaFoldDB" id="A0AAX2EDP7"/>
<comment type="caution">
    <text evidence="10">The sequence shown here is derived from an EMBL/GenBank/DDBJ whole genome shotgun (WGS) entry which is preliminary data.</text>
</comment>
<dbReference type="InterPro" id="IPR036837">
    <property type="entry name" value="Cation_efflux_CTD_sf"/>
</dbReference>
<name>A0AAX2EDP7_9BACI</name>
<dbReference type="SUPFAM" id="SSF161111">
    <property type="entry name" value="Cation efflux protein transmembrane domain-like"/>
    <property type="match status" value="1"/>
</dbReference>
<dbReference type="Gene3D" id="1.20.1510.10">
    <property type="entry name" value="Cation efflux protein transmembrane domain"/>
    <property type="match status" value="1"/>
</dbReference>
<evidence type="ECO:0000256" key="4">
    <source>
        <dbReference type="ARBA" id="ARBA00022692"/>
    </source>
</evidence>
<dbReference type="NCBIfam" id="TIGR01297">
    <property type="entry name" value="CDF"/>
    <property type="match status" value="1"/>
</dbReference>
<evidence type="ECO:0000256" key="1">
    <source>
        <dbReference type="ARBA" id="ARBA00004141"/>
    </source>
</evidence>
<keyword evidence="3" id="KW-0813">Transport</keyword>
<evidence type="ECO:0000256" key="3">
    <source>
        <dbReference type="ARBA" id="ARBA00022448"/>
    </source>
</evidence>
<evidence type="ECO:0000256" key="7">
    <source>
        <dbReference type="SAM" id="Phobius"/>
    </source>
</evidence>
<feature type="domain" description="Cation efflux protein transmembrane" evidence="8">
    <location>
        <begin position="18"/>
        <end position="209"/>
    </location>
</feature>
<dbReference type="PANTHER" id="PTHR43840">
    <property type="entry name" value="MITOCHONDRIAL METAL TRANSPORTER 1-RELATED"/>
    <property type="match status" value="1"/>
</dbReference>
<dbReference type="GO" id="GO:0016020">
    <property type="term" value="C:membrane"/>
    <property type="evidence" value="ECO:0007669"/>
    <property type="project" value="UniProtKB-SubCell"/>
</dbReference>
<evidence type="ECO:0000313" key="11">
    <source>
        <dbReference type="Proteomes" id="UP000199735"/>
    </source>
</evidence>
<comment type="subcellular location">
    <subcellularLocation>
        <location evidence="1">Membrane</location>
        <topology evidence="1">Multi-pass membrane protein</topology>
    </subcellularLocation>
</comment>
<feature type="transmembrane region" description="Helical" evidence="7">
    <location>
        <begin position="119"/>
        <end position="138"/>
    </location>
</feature>
<comment type="similarity">
    <text evidence="2">Belongs to the cation diffusion facilitator (CDF) transporter (TC 2.A.4) family.</text>
</comment>
<dbReference type="Proteomes" id="UP000199735">
    <property type="component" value="Unassembled WGS sequence"/>
</dbReference>
<accession>A0AAX2EDP7</accession>
<protein>
    <submittedName>
        <fullName evidence="10">Cation diffusion facilitator family transporter</fullName>
    </submittedName>
</protein>
<evidence type="ECO:0000313" key="10">
    <source>
        <dbReference type="EMBL" id="SEM86978.1"/>
    </source>
</evidence>
<dbReference type="Pfam" id="PF01545">
    <property type="entry name" value="Cation_efflux"/>
    <property type="match status" value="1"/>
</dbReference>
<dbReference type="InterPro" id="IPR027470">
    <property type="entry name" value="Cation_efflux_CTD"/>
</dbReference>
<dbReference type="InterPro" id="IPR027469">
    <property type="entry name" value="Cation_efflux_TMD_sf"/>
</dbReference>
<sequence>MVVDEKVRNLKLGERAAYLSIVAYIFMSVLKLYIGYTSDSQALRADGLNNTTDIIASIAVLVGLKIAQRPVDKNHPYGHWRAETVASMVASFIMMAVGLQVLFEAVTSIFEPHQEAPDLIAGYTGIFGAIFMGGVYWYNNRLSKKINSQAVRAAAKDNLSDALVSIGTVVGIFGSQLNMPWLDPVAAVMVGIMICKTAWDIFRDASHQLTDGIDEGLLMDYTATIESTRVVKSIKTLKARTYGNNVVIDTEIRVSPDLDIYNAHEIADRVESELIKKHEVYNVHVHVEPDEQLSRME</sequence>
<dbReference type="EMBL" id="FOCD01000001">
    <property type="protein sequence ID" value="SEM86978.1"/>
    <property type="molecule type" value="Genomic_DNA"/>
</dbReference>
<dbReference type="InterPro" id="IPR002524">
    <property type="entry name" value="Cation_efflux"/>
</dbReference>
<feature type="transmembrane region" description="Helical" evidence="7">
    <location>
        <begin position="16"/>
        <end position="36"/>
    </location>
</feature>
<keyword evidence="5 7" id="KW-1133">Transmembrane helix</keyword>
<proteinExistence type="inferred from homology"/>
<reference evidence="10 11" key="1">
    <citation type="submission" date="2016-10" db="EMBL/GenBank/DDBJ databases">
        <authorList>
            <person name="Varghese N."/>
            <person name="Submissions S."/>
        </authorList>
    </citation>
    <scope>NUCLEOTIDE SEQUENCE [LARGE SCALE GENOMIC DNA]</scope>
    <source>
        <strain evidence="10 11">DSM 21619</strain>
    </source>
</reference>
<dbReference type="PANTHER" id="PTHR43840:SF50">
    <property type="entry name" value="MANGANESE EFFLUX SYSTEM PROTEIN MNES"/>
    <property type="match status" value="1"/>
</dbReference>
<gene>
    <name evidence="10" type="ORF">SAMN04489762_1253</name>
</gene>
<feature type="transmembrane region" description="Helical" evidence="7">
    <location>
        <begin position="88"/>
        <end position="107"/>
    </location>
</feature>
<dbReference type="InterPro" id="IPR050291">
    <property type="entry name" value="CDF_Transporter"/>
</dbReference>
<keyword evidence="4 7" id="KW-0812">Transmembrane</keyword>
<evidence type="ECO:0000256" key="6">
    <source>
        <dbReference type="ARBA" id="ARBA00023136"/>
    </source>
</evidence>
<dbReference type="GO" id="GO:0008324">
    <property type="term" value="F:monoatomic cation transmembrane transporter activity"/>
    <property type="evidence" value="ECO:0007669"/>
    <property type="project" value="InterPro"/>
</dbReference>
<dbReference type="InterPro" id="IPR058533">
    <property type="entry name" value="Cation_efflux_TM"/>
</dbReference>
<organism evidence="10 11">
    <name type="scientific">Terribacillus saccharophilus</name>
    <dbReference type="NCBI Taxonomy" id="361277"/>
    <lineage>
        <taxon>Bacteria</taxon>
        <taxon>Bacillati</taxon>
        <taxon>Bacillota</taxon>
        <taxon>Bacilli</taxon>
        <taxon>Bacillales</taxon>
        <taxon>Bacillaceae</taxon>
        <taxon>Terribacillus</taxon>
    </lineage>
</organism>
<evidence type="ECO:0000259" key="8">
    <source>
        <dbReference type="Pfam" id="PF01545"/>
    </source>
</evidence>
<dbReference type="Gene3D" id="3.30.70.1350">
    <property type="entry name" value="Cation efflux protein, cytoplasmic domain"/>
    <property type="match status" value="1"/>
</dbReference>